<reference evidence="2" key="1">
    <citation type="journal article" date="2023" name="Int. J. Mol. Sci.">
        <title>Metagenomics Revealed a New Genus 'Candidatus Thiocaldithrix dubininis' gen. nov., sp. nov. and a New Species 'Candidatus Thiothrix putei' sp. nov. in the Family Thiotrichaceae, Some Members of Which Have Traits of Both Na+- and H+-Motive Energetics.</title>
        <authorList>
            <person name="Ravin N.V."/>
            <person name="Muntyan M.S."/>
            <person name="Smolyakov D.D."/>
            <person name="Rudenko T.S."/>
            <person name="Beletsky A.V."/>
            <person name="Mardanov A.V."/>
            <person name="Grabovich M.Y."/>
        </authorList>
    </citation>
    <scope>NUCLEOTIDE SEQUENCE</scope>
    <source>
        <strain evidence="2">GKL-02</strain>
    </source>
</reference>
<dbReference type="EMBL" id="CP124756">
    <property type="protein sequence ID" value="WGZ93403.1"/>
    <property type="molecule type" value="Genomic_DNA"/>
</dbReference>
<proteinExistence type="predicted"/>
<gene>
    <name evidence="2" type="ORF">QJT81_16570</name>
</gene>
<dbReference type="KEGG" id="tput:QJT81_16570"/>
<sequence>MIKVILPLTLLLSGIPLAATPAPTPLSSKEMLGEKLFADVNLSNDAKEEGVNKSAVNLMPPQRCFANNASIAGFPA</sequence>
<feature type="signal peptide" evidence="1">
    <location>
        <begin position="1"/>
        <end position="18"/>
    </location>
</feature>
<keyword evidence="1" id="KW-0732">Signal</keyword>
<dbReference type="AlphaFoldDB" id="A0AA95HCA4"/>
<protein>
    <recommendedName>
        <fullName evidence="3">Secreted protein</fullName>
    </recommendedName>
</protein>
<evidence type="ECO:0000313" key="2">
    <source>
        <dbReference type="EMBL" id="WGZ93403.1"/>
    </source>
</evidence>
<organism evidence="2">
    <name type="scientific">Candidatus Thiothrix putei</name>
    <dbReference type="NCBI Taxonomy" id="3080811"/>
    <lineage>
        <taxon>Bacteria</taxon>
        <taxon>Pseudomonadati</taxon>
        <taxon>Pseudomonadota</taxon>
        <taxon>Gammaproteobacteria</taxon>
        <taxon>Thiotrichales</taxon>
        <taxon>Thiotrichaceae</taxon>
        <taxon>Thiothrix</taxon>
    </lineage>
</organism>
<reference evidence="2" key="2">
    <citation type="submission" date="2023-04" db="EMBL/GenBank/DDBJ databases">
        <authorList>
            <person name="Beletskiy A.V."/>
            <person name="Mardanov A.V."/>
            <person name="Ravin N.V."/>
        </authorList>
    </citation>
    <scope>NUCLEOTIDE SEQUENCE</scope>
    <source>
        <strain evidence="2">GKL-02</strain>
    </source>
</reference>
<accession>A0AA95HCA4</accession>
<dbReference type="Proteomes" id="UP001301326">
    <property type="component" value="Chromosome"/>
</dbReference>
<name>A0AA95HCA4_9GAMM</name>
<feature type="chain" id="PRO_5041649557" description="Secreted protein" evidence="1">
    <location>
        <begin position="19"/>
        <end position="76"/>
    </location>
</feature>
<evidence type="ECO:0000256" key="1">
    <source>
        <dbReference type="SAM" id="SignalP"/>
    </source>
</evidence>
<evidence type="ECO:0008006" key="3">
    <source>
        <dbReference type="Google" id="ProtNLM"/>
    </source>
</evidence>